<dbReference type="InterPro" id="IPR000717">
    <property type="entry name" value="PCI_dom"/>
</dbReference>
<dbReference type="GO" id="GO:0005829">
    <property type="term" value="C:cytosol"/>
    <property type="evidence" value="ECO:0007669"/>
    <property type="project" value="TreeGrafter"/>
</dbReference>
<evidence type="ECO:0000256" key="6">
    <source>
        <dbReference type="ARBA" id="ARBA00029749"/>
    </source>
</evidence>
<evidence type="ECO:0000313" key="10">
    <source>
        <dbReference type="RefSeq" id="XP_029650353.1"/>
    </source>
</evidence>
<evidence type="ECO:0000256" key="3">
    <source>
        <dbReference type="ARBA" id="ARBA00011441"/>
    </source>
</evidence>
<comment type="function">
    <text evidence="1">Component of the 26S proteasome, a multiprotein complex involved in the ATP-dependent degradation of ubiquitinated proteins. This complex plays a key role in the maintenance of protein homeostasis by removing misfolded or damaged proteins, which could impair cellular functions, and by removing proteins whose functions are no longer required. Therefore, the proteasome participates in numerous cellular processes, including cell cycle progression, apoptosis, or DNA damage repair.</text>
</comment>
<dbReference type="GO" id="GO:0005634">
    <property type="term" value="C:nucleus"/>
    <property type="evidence" value="ECO:0007669"/>
    <property type="project" value="TreeGrafter"/>
</dbReference>
<gene>
    <name evidence="10" type="primary">LOC115223818</name>
</gene>
<accession>A0A6P7TG92</accession>
<dbReference type="Pfam" id="PF22037">
    <property type="entry name" value="PSD13_N"/>
    <property type="match status" value="1"/>
</dbReference>
<dbReference type="InterPro" id="IPR054179">
    <property type="entry name" value="PSD13_N"/>
</dbReference>
<dbReference type="SUPFAM" id="SSF46785">
    <property type="entry name" value="Winged helix' DNA-binding domain"/>
    <property type="match status" value="1"/>
</dbReference>
<evidence type="ECO:0000313" key="9">
    <source>
        <dbReference type="Proteomes" id="UP000515154"/>
    </source>
</evidence>
<keyword evidence="5 10" id="KW-0647">Proteasome</keyword>
<dbReference type="PROSITE" id="PS50250">
    <property type="entry name" value="PCI"/>
    <property type="match status" value="1"/>
</dbReference>
<dbReference type="InterPro" id="IPR036390">
    <property type="entry name" value="WH_DNA-bd_sf"/>
</dbReference>
<name>A0A6P7TG92_9MOLL</name>
<keyword evidence="9" id="KW-1185">Reference proteome</keyword>
<evidence type="ECO:0000256" key="7">
    <source>
        <dbReference type="ARBA" id="ARBA00031303"/>
    </source>
</evidence>
<dbReference type="PANTHER" id="PTHR10539:SF0">
    <property type="entry name" value="26S PROTEASOME NON-ATPASE REGULATORY SUBUNIT 13"/>
    <property type="match status" value="1"/>
</dbReference>
<dbReference type="AlphaFoldDB" id="A0A6P7TG92"/>
<dbReference type="KEGG" id="osn:115223818"/>
<evidence type="ECO:0000256" key="8">
    <source>
        <dbReference type="ARBA" id="ARBA00032323"/>
    </source>
</evidence>
<comment type="similarity">
    <text evidence="2">Belongs to the proteasome subunit S11 family.</text>
</comment>
<evidence type="ECO:0000256" key="1">
    <source>
        <dbReference type="ARBA" id="ARBA00002362"/>
    </source>
</evidence>
<dbReference type="SMART" id="SM00088">
    <property type="entry name" value="PINT"/>
    <property type="match status" value="1"/>
</dbReference>
<sequence length="378" mass="43225">MPKDIAAYLDEQQKISSGQITHKWTELEELYNKKLWHQLTLKLQDFVKEPIFSSGDGLIKLYENFISDFEHRINSLALVELVIQVVKQMSDANQAVEFLEKIKEKIKSNEEAKILVLTTIATLKLKSDKLDDTKKIIEEARELLEGLDGVTSVHGRFYNLSSSYLHIIHSHAPYYKDALRFLGCTDMEDIPVDEKQQRAYQLGISALLGDGVYNFGELLAHPIVNSLTGTNREWLVQLLYAFNSGNLSKFDSLKTHWAAVPELVAEEVALKQKIRLLCLMEMTFSRPATSRQLSFADIAREADIPLYEVEPLVMKALSLGLVCGHIDQVDEKVYMTWVQPRVLDLTQISTMQKRLSQWSDDVNQMEILLEDRAHDILT</sequence>
<dbReference type="PANTHER" id="PTHR10539">
    <property type="entry name" value="26S PROTEASOME NON-ATPASE REGULATORY SUBUNIT 13"/>
    <property type="match status" value="1"/>
</dbReference>
<dbReference type="InterPro" id="IPR035298">
    <property type="entry name" value="PSMD13"/>
</dbReference>
<dbReference type="GO" id="GO:0008541">
    <property type="term" value="C:proteasome regulatory particle, lid subcomplex"/>
    <property type="evidence" value="ECO:0007669"/>
    <property type="project" value="TreeGrafter"/>
</dbReference>
<evidence type="ECO:0000256" key="4">
    <source>
        <dbReference type="ARBA" id="ARBA00015732"/>
    </source>
</evidence>
<evidence type="ECO:0000256" key="2">
    <source>
        <dbReference type="ARBA" id="ARBA00006207"/>
    </source>
</evidence>
<dbReference type="GO" id="GO:0006511">
    <property type="term" value="P:ubiquitin-dependent protein catabolic process"/>
    <property type="evidence" value="ECO:0007669"/>
    <property type="project" value="TreeGrafter"/>
</dbReference>
<dbReference type="Proteomes" id="UP000515154">
    <property type="component" value="Linkage group LG24"/>
</dbReference>
<reference evidence="10" key="1">
    <citation type="submission" date="2025-08" db="UniProtKB">
        <authorList>
            <consortium name="RefSeq"/>
        </authorList>
    </citation>
    <scope>IDENTIFICATION</scope>
</reference>
<protein>
    <recommendedName>
        <fullName evidence="4">26S proteasome non-ATPase regulatory subunit 13</fullName>
    </recommendedName>
    <alternativeName>
        <fullName evidence="6">26S proteasome regulatory subunit RPN9</fullName>
    </alternativeName>
    <alternativeName>
        <fullName evidence="8">26S proteasome regulatory subunit S11</fullName>
    </alternativeName>
    <alternativeName>
        <fullName evidence="7">26S proteasome regulatory subunit p40.5</fullName>
    </alternativeName>
</protein>
<organism evidence="9 10">
    <name type="scientific">Octopus sinensis</name>
    <name type="common">East Asian common octopus</name>
    <dbReference type="NCBI Taxonomy" id="2607531"/>
    <lineage>
        <taxon>Eukaryota</taxon>
        <taxon>Metazoa</taxon>
        <taxon>Spiralia</taxon>
        <taxon>Lophotrochozoa</taxon>
        <taxon>Mollusca</taxon>
        <taxon>Cephalopoda</taxon>
        <taxon>Coleoidea</taxon>
        <taxon>Octopodiformes</taxon>
        <taxon>Octopoda</taxon>
        <taxon>Incirrata</taxon>
        <taxon>Octopodidae</taxon>
        <taxon>Octopus</taxon>
    </lineage>
</organism>
<evidence type="ECO:0000256" key="5">
    <source>
        <dbReference type="ARBA" id="ARBA00022942"/>
    </source>
</evidence>
<dbReference type="RefSeq" id="XP_029650353.1">
    <property type="nucleotide sequence ID" value="XM_029794493.2"/>
</dbReference>
<dbReference type="Pfam" id="PF01399">
    <property type="entry name" value="PCI"/>
    <property type="match status" value="1"/>
</dbReference>
<proteinExistence type="inferred from homology"/>
<comment type="subunit">
    <text evidence="3">Component of the 19S proteasome regulatory particle complex. The 26S proteasome consists of a 20S core particle (CP) and two 19S regulatory subunits (RP). The regulatory particle is made of a lid composed of 9 subunits including PSMD13, a base containing 6 ATPases and few additional components.</text>
</comment>
<dbReference type="GO" id="GO:0005198">
    <property type="term" value="F:structural molecule activity"/>
    <property type="evidence" value="ECO:0007669"/>
    <property type="project" value="TreeGrafter"/>
</dbReference>